<keyword evidence="4" id="KW-0732">Signal</keyword>
<dbReference type="InterPro" id="IPR036728">
    <property type="entry name" value="PBP_GOBP_sf"/>
</dbReference>
<dbReference type="GO" id="GO:0005549">
    <property type="term" value="F:odorant binding"/>
    <property type="evidence" value="ECO:0007669"/>
    <property type="project" value="InterPro"/>
</dbReference>
<keyword evidence="3" id="KW-0964">Secreted</keyword>
<evidence type="ECO:0000313" key="6">
    <source>
        <dbReference type="Proteomes" id="UP000494163"/>
    </source>
</evidence>
<dbReference type="Gene3D" id="1.10.238.270">
    <property type="match status" value="2"/>
</dbReference>
<comment type="similarity">
    <text evidence="2">Belongs to the PBP/GOBP family.</text>
</comment>
<keyword evidence="6" id="KW-1185">Reference proteome</keyword>
<proteinExistence type="inferred from homology"/>
<dbReference type="AlphaFoldDB" id="A0A0M4EV85"/>
<feature type="chain" id="PRO_5005793833" evidence="4">
    <location>
        <begin position="22"/>
        <end position="312"/>
    </location>
</feature>
<evidence type="ECO:0000256" key="3">
    <source>
        <dbReference type="ARBA" id="ARBA00022525"/>
    </source>
</evidence>
<dbReference type="PANTHER" id="PTHR21066:SF15">
    <property type="entry name" value="GH25962P-RELATED"/>
    <property type="match status" value="1"/>
</dbReference>
<dbReference type="SUPFAM" id="SSF47565">
    <property type="entry name" value="Insect pheromone/odorant-binding proteins"/>
    <property type="match status" value="1"/>
</dbReference>
<reference evidence="5 6" key="1">
    <citation type="submission" date="2015-08" db="EMBL/GenBank/DDBJ databases">
        <title>Ancestral chromatin configuration constrains chromatin evolution on differentiating sex chromosomes in Drosophila.</title>
        <authorList>
            <person name="Zhou Q."/>
            <person name="Bachtrog D."/>
        </authorList>
    </citation>
    <scope>NUCLEOTIDE SEQUENCE [LARGE SCALE GENOMIC DNA]</scope>
    <source>
        <tissue evidence="5">Whole larvae</tissue>
    </source>
</reference>
<dbReference type="GO" id="GO:0005576">
    <property type="term" value="C:extracellular region"/>
    <property type="evidence" value="ECO:0007669"/>
    <property type="project" value="UniProtKB-SubCell"/>
</dbReference>
<dbReference type="OMA" id="FYRNCPE"/>
<gene>
    <name evidence="5" type="ORF">Dbus_chr2Rg1074</name>
</gene>
<dbReference type="Proteomes" id="UP000494163">
    <property type="component" value="Chromosome 2R"/>
</dbReference>
<evidence type="ECO:0000256" key="4">
    <source>
        <dbReference type="SAM" id="SignalP"/>
    </source>
</evidence>
<accession>A0A0M4EV85</accession>
<dbReference type="EMBL" id="CP012524">
    <property type="protein sequence ID" value="ALC41495.1"/>
    <property type="molecule type" value="Genomic_DNA"/>
</dbReference>
<sequence>MISQLKFLLLIVGLYVTVTDGQDCKKRPRNVDPKECCPLPDFITPEINKACHDELKAKKKPGQKKNRMDPCYVSCVLRKAGITDSKEIHPEKFDNYVRKVFKDNKELHSMRAFKRVIMRSKLQLLLLIVVLFMDLTNANSEECTKRAEFVHPQTCCSLPEFFTLEVRKACNEEMAAINLVEKNETYSSCYISCGLRNAGITDGEEIVLEKFNNYIDVVFKDHKELRLLASEAFSNCSKQVGEYNERISKDSNVPPAPPGCTYSHAFALSCAAKIVVDNCPASLWNDKQECKEARDYFKQCRYHVWMTADVKI</sequence>
<dbReference type="PANTHER" id="PTHR21066">
    <property type="entry name" value="ODORANT-BINDING PROTEIN 59A-RELATED"/>
    <property type="match status" value="1"/>
</dbReference>
<feature type="signal peptide" evidence="4">
    <location>
        <begin position="1"/>
        <end position="21"/>
    </location>
</feature>
<comment type="subcellular location">
    <subcellularLocation>
        <location evidence="1">Secreted</location>
    </subcellularLocation>
</comment>
<evidence type="ECO:0000313" key="5">
    <source>
        <dbReference type="EMBL" id="ALC41495.1"/>
    </source>
</evidence>
<dbReference type="OrthoDB" id="7962367at2759"/>
<protein>
    <submittedName>
        <fullName evidence="5">Maker74</fullName>
    </submittedName>
</protein>
<dbReference type="InterPro" id="IPR052295">
    <property type="entry name" value="Odorant-binding_protein"/>
</dbReference>
<name>A0A0M4EV85_DROBS</name>
<evidence type="ECO:0000256" key="1">
    <source>
        <dbReference type="ARBA" id="ARBA00004613"/>
    </source>
</evidence>
<dbReference type="SMR" id="A0A0M4EV85"/>
<evidence type="ECO:0000256" key="2">
    <source>
        <dbReference type="ARBA" id="ARBA00008098"/>
    </source>
</evidence>
<organism evidence="5 6">
    <name type="scientific">Drosophila busckii</name>
    <name type="common">Fruit fly</name>
    <dbReference type="NCBI Taxonomy" id="30019"/>
    <lineage>
        <taxon>Eukaryota</taxon>
        <taxon>Metazoa</taxon>
        <taxon>Ecdysozoa</taxon>
        <taxon>Arthropoda</taxon>
        <taxon>Hexapoda</taxon>
        <taxon>Insecta</taxon>
        <taxon>Pterygota</taxon>
        <taxon>Neoptera</taxon>
        <taxon>Endopterygota</taxon>
        <taxon>Diptera</taxon>
        <taxon>Brachycera</taxon>
        <taxon>Muscomorpha</taxon>
        <taxon>Ephydroidea</taxon>
        <taxon>Drosophilidae</taxon>
        <taxon>Drosophila</taxon>
    </lineage>
</organism>